<dbReference type="Gene3D" id="2.60.40.1520">
    <property type="entry name" value="Hemocyanin, C-terminal domain"/>
    <property type="match status" value="1"/>
</dbReference>
<protein>
    <submittedName>
        <fullName evidence="9">Arylphorin subunit beta-like</fullName>
    </submittedName>
</protein>
<dbReference type="Gene3D" id="1.10.1280.10">
    <property type="entry name" value="Di-copper center containing domain from catechol oxidase"/>
    <property type="match status" value="1"/>
</dbReference>
<dbReference type="Pfam" id="PF03723">
    <property type="entry name" value="Hemocyanin_C"/>
    <property type="match status" value="1"/>
</dbReference>
<proteinExistence type="inferred from homology"/>
<evidence type="ECO:0000256" key="4">
    <source>
        <dbReference type="ARBA" id="ARBA00038082"/>
    </source>
</evidence>
<evidence type="ECO:0000313" key="9">
    <source>
        <dbReference type="RefSeq" id="XP_028041101.1"/>
    </source>
</evidence>
<dbReference type="InterPro" id="IPR036697">
    <property type="entry name" value="Hemocyanin_N_sf"/>
</dbReference>
<keyword evidence="8" id="KW-1185">Reference proteome</keyword>
<dbReference type="PANTHER" id="PTHR11511:SF5">
    <property type="entry name" value="FAT-BODY PROTEIN 1-RELATED"/>
    <property type="match status" value="1"/>
</dbReference>
<dbReference type="AlphaFoldDB" id="A0A6J2KFJ7"/>
<keyword evidence="3" id="KW-0758">Storage protein</keyword>
<dbReference type="InterPro" id="IPR008922">
    <property type="entry name" value="Di-copper_centre_dom_sf"/>
</dbReference>
<evidence type="ECO:0000256" key="3">
    <source>
        <dbReference type="ARBA" id="ARBA00022761"/>
    </source>
</evidence>
<evidence type="ECO:0000313" key="8">
    <source>
        <dbReference type="Proteomes" id="UP000504629"/>
    </source>
</evidence>
<evidence type="ECO:0000256" key="2">
    <source>
        <dbReference type="ARBA" id="ARBA00022525"/>
    </source>
</evidence>
<dbReference type="KEGG" id="bman:114251100"/>
<evidence type="ECO:0000259" key="6">
    <source>
        <dbReference type="Pfam" id="PF03722"/>
    </source>
</evidence>
<dbReference type="InterPro" id="IPR000896">
    <property type="entry name" value="Hemocyanin/hexamerin_mid_dom"/>
</dbReference>
<dbReference type="RefSeq" id="XP_028041101.1">
    <property type="nucleotide sequence ID" value="XM_028185300.1"/>
</dbReference>
<dbReference type="Gene3D" id="1.20.1370.10">
    <property type="entry name" value="Hemocyanin, N-terminal domain"/>
    <property type="match status" value="1"/>
</dbReference>
<evidence type="ECO:0000259" key="5">
    <source>
        <dbReference type="Pfam" id="PF00372"/>
    </source>
</evidence>
<dbReference type="OrthoDB" id="7419495at2759"/>
<dbReference type="PRINTS" id="PR00187">
    <property type="entry name" value="HAEMOCYANIN"/>
</dbReference>
<evidence type="ECO:0000259" key="7">
    <source>
        <dbReference type="Pfam" id="PF03723"/>
    </source>
</evidence>
<feature type="domain" description="Hemocyanin middle" evidence="5">
    <location>
        <begin position="175"/>
        <end position="419"/>
    </location>
</feature>
<dbReference type="InterPro" id="IPR005204">
    <property type="entry name" value="Hemocyanin_N"/>
</dbReference>
<feature type="domain" description="Hemocyanin N-terminal" evidence="6">
    <location>
        <begin position="53"/>
        <end position="169"/>
    </location>
</feature>
<comment type="subcellular location">
    <subcellularLocation>
        <location evidence="1">Secreted</location>
    </subcellularLocation>
</comment>
<dbReference type="Proteomes" id="UP000504629">
    <property type="component" value="Unplaced"/>
</dbReference>
<dbReference type="InterPro" id="IPR014756">
    <property type="entry name" value="Ig_E-set"/>
</dbReference>
<dbReference type="GO" id="GO:0045735">
    <property type="term" value="F:nutrient reservoir activity"/>
    <property type="evidence" value="ECO:0007669"/>
    <property type="project" value="UniProtKB-KW"/>
</dbReference>
<reference evidence="9" key="1">
    <citation type="submission" date="2025-08" db="UniProtKB">
        <authorList>
            <consortium name="RefSeq"/>
        </authorList>
    </citation>
    <scope>IDENTIFICATION</scope>
    <source>
        <tissue evidence="9">Silk gland</tissue>
    </source>
</reference>
<dbReference type="InterPro" id="IPR005203">
    <property type="entry name" value="Hemocyanin_C"/>
</dbReference>
<dbReference type="SUPFAM" id="SSF48050">
    <property type="entry name" value="Hemocyanin, N-terminal domain"/>
    <property type="match status" value="1"/>
</dbReference>
<name>A0A6J2KFJ7_BOMMA</name>
<dbReference type="GeneID" id="114251100"/>
<dbReference type="PANTHER" id="PTHR11511">
    <property type="entry name" value="LARVAL STORAGE PROTEIN/PHENOLOXIDASE"/>
    <property type="match status" value="1"/>
</dbReference>
<dbReference type="Pfam" id="PF00372">
    <property type="entry name" value="Hemocyanin_M"/>
    <property type="match status" value="1"/>
</dbReference>
<gene>
    <name evidence="9" type="primary">LOC114251100</name>
</gene>
<sequence>MLFCIRIRRKMQTLGVLVCAFFIGSSGFLIKVPTAVNLPEPSESVPVNLVTVQKLLLPLFEDVCEISKDPDILKSAQEFLSLLDEDFTDPEAISNFKELKSKGFLPKGEIFTEYNKSHLDELEIVYETLCNAKNFDVFFKAAAWARQNLNCGVYISALYLAVGKRRDTKMLLIPPPYEILPNYFINKDVVIQGSFIASGQELELSDNVEVEGNSYTINANYTGSFFENNDESKLAYFREDVGLNTFYYLRKLKQAPWFNNDIVNGKYGENLFQMMTQLNARYNMERYANGLPELVSYTWASVPDVPYDPTLIYTNGNEFGSRNDHLQMLDSESVGLLQTIESNIGTVVQHMIDTGYNKTQILNHLMEILVTGDRSYETLSRHLLGKDHTDIGYPSALQHYMTTVRDPMFWIINKKIVDIVYNALQYVPPYERNELYFPGVEVVNVDVKKMLTAFDFSEFDVSEALKTTEDKTTFQIKIGQPRLNHKPFTIKVNISSLISQKGVVKMYLGPKVLPGEFAKKKNMFTLLDSFETSLKPGTNIITRTSDAMKHFSNDLISLRTIHKYVQNAEFGLDAIPFKSFDFQTGYPSRLVLPKGSTEGVQLQIFVFVAPLYKGFENFSILPRAEFNKAILSPGYPLDLTIEDKQLFDLPNVFLKDIIVMHKGDSKVENYGGAGVSKKWYGTNTYDPSLKPNYSSNNEPFDYQSKKSQYGKKDYYATDSSGFKKEEPINMILDTEQREELMEGPAKRPILKLSAGLDNNYQGKSNDYRSKNVKYSYEDQNKLYSSDDTVNKKNVIRNESPQESILHEQNFQETEPPNKPILFADSSQNIVTGKNQNEFQVPGILSLPSGPITNIEDIPFDINFNKKGSDISKISKLRFFINIPKQNFTIYDYIKKLMESSQDDELYE</sequence>
<dbReference type="PROSITE" id="PS00210">
    <property type="entry name" value="HEMOCYANIN_2"/>
    <property type="match status" value="1"/>
</dbReference>
<dbReference type="InterPro" id="IPR037020">
    <property type="entry name" value="Hemocyanin_C_sf"/>
</dbReference>
<comment type="similarity">
    <text evidence="4">Belongs to the hemocyanin family.</text>
</comment>
<dbReference type="SUPFAM" id="SSF48056">
    <property type="entry name" value="Di-copper centre-containing domain"/>
    <property type="match status" value="1"/>
</dbReference>
<accession>A0A6J2KFJ7</accession>
<keyword evidence="2" id="KW-0964">Secreted</keyword>
<dbReference type="SUPFAM" id="SSF81296">
    <property type="entry name" value="E set domains"/>
    <property type="match status" value="1"/>
</dbReference>
<organism evidence="8 9">
    <name type="scientific">Bombyx mandarina</name>
    <name type="common">Wild silk moth</name>
    <name type="synonym">Wild silkworm</name>
    <dbReference type="NCBI Taxonomy" id="7092"/>
    <lineage>
        <taxon>Eukaryota</taxon>
        <taxon>Metazoa</taxon>
        <taxon>Ecdysozoa</taxon>
        <taxon>Arthropoda</taxon>
        <taxon>Hexapoda</taxon>
        <taxon>Insecta</taxon>
        <taxon>Pterygota</taxon>
        <taxon>Neoptera</taxon>
        <taxon>Endopterygota</taxon>
        <taxon>Lepidoptera</taxon>
        <taxon>Glossata</taxon>
        <taxon>Ditrysia</taxon>
        <taxon>Bombycoidea</taxon>
        <taxon>Bombycidae</taxon>
        <taxon>Bombycinae</taxon>
        <taxon>Bombyx</taxon>
    </lineage>
</organism>
<feature type="domain" description="Hemocyanin C-terminal" evidence="7">
    <location>
        <begin position="429"/>
        <end position="661"/>
    </location>
</feature>
<dbReference type="InterPro" id="IPR013788">
    <property type="entry name" value="Hemocyanin/hexamerin"/>
</dbReference>
<dbReference type="GO" id="GO:0005615">
    <property type="term" value="C:extracellular space"/>
    <property type="evidence" value="ECO:0007669"/>
    <property type="project" value="UniProtKB-ARBA"/>
</dbReference>
<evidence type="ECO:0000256" key="1">
    <source>
        <dbReference type="ARBA" id="ARBA00004613"/>
    </source>
</evidence>
<dbReference type="Pfam" id="PF03722">
    <property type="entry name" value="Hemocyanin_N"/>
    <property type="match status" value="1"/>
</dbReference>